<evidence type="ECO:0000256" key="15">
    <source>
        <dbReference type="ARBA" id="ARBA00039316"/>
    </source>
</evidence>
<dbReference type="InterPro" id="IPR041102">
    <property type="entry name" value="UvrA_inter"/>
</dbReference>
<accession>A0A518B6A7</accession>
<dbReference type="NCBIfam" id="TIGR00630">
    <property type="entry name" value="uvra"/>
    <property type="match status" value="1"/>
</dbReference>
<gene>
    <name evidence="19" type="primary">uvrA_4</name>
    <name evidence="19" type="ORF">Pan216_33770</name>
</gene>
<dbReference type="GO" id="GO:0016887">
    <property type="term" value="F:ATP hydrolysis activity"/>
    <property type="evidence" value="ECO:0007669"/>
    <property type="project" value="InterPro"/>
</dbReference>
<keyword evidence="4" id="KW-0677">Repeat</keyword>
<organism evidence="19 20">
    <name type="scientific">Kolteria novifilia</name>
    <dbReference type="NCBI Taxonomy" id="2527975"/>
    <lineage>
        <taxon>Bacteria</taxon>
        <taxon>Pseudomonadati</taxon>
        <taxon>Planctomycetota</taxon>
        <taxon>Planctomycetia</taxon>
        <taxon>Kolteriales</taxon>
        <taxon>Kolteriaceae</taxon>
        <taxon>Kolteria</taxon>
    </lineage>
</organism>
<evidence type="ECO:0000256" key="14">
    <source>
        <dbReference type="ARBA" id="ARBA00038000"/>
    </source>
</evidence>
<dbReference type="PANTHER" id="PTHR43152:SF3">
    <property type="entry name" value="UVRABC SYSTEM PROTEIN A"/>
    <property type="match status" value="1"/>
</dbReference>
<evidence type="ECO:0000259" key="18">
    <source>
        <dbReference type="PROSITE" id="PS50893"/>
    </source>
</evidence>
<evidence type="ECO:0000256" key="10">
    <source>
        <dbReference type="ARBA" id="ARBA00022840"/>
    </source>
</evidence>
<dbReference type="PANTHER" id="PTHR43152">
    <property type="entry name" value="UVRABC SYSTEM PROTEIN A"/>
    <property type="match status" value="1"/>
</dbReference>
<evidence type="ECO:0000313" key="20">
    <source>
        <dbReference type="Proteomes" id="UP000317093"/>
    </source>
</evidence>
<dbReference type="KEGG" id="knv:Pan216_33770"/>
<keyword evidence="11" id="KW-0267">Excision nuclease</keyword>
<dbReference type="InterPro" id="IPR004602">
    <property type="entry name" value="UvrA"/>
</dbReference>
<keyword evidence="6" id="KW-0227">DNA damage</keyword>
<evidence type="ECO:0000256" key="17">
    <source>
        <dbReference type="SAM" id="MobiDB-lite"/>
    </source>
</evidence>
<evidence type="ECO:0000256" key="6">
    <source>
        <dbReference type="ARBA" id="ARBA00022763"/>
    </source>
</evidence>
<dbReference type="InterPro" id="IPR017871">
    <property type="entry name" value="ABC_transporter-like_CS"/>
</dbReference>
<feature type="domain" description="ABC transporter" evidence="18">
    <location>
        <begin position="629"/>
        <end position="961"/>
    </location>
</feature>
<evidence type="ECO:0000256" key="13">
    <source>
        <dbReference type="ARBA" id="ARBA00023204"/>
    </source>
</evidence>
<keyword evidence="7" id="KW-0228">DNA excision</keyword>
<dbReference type="InterPro" id="IPR003439">
    <property type="entry name" value="ABC_transporter-like_ATP-bd"/>
</dbReference>
<dbReference type="AlphaFoldDB" id="A0A518B6A7"/>
<evidence type="ECO:0000256" key="7">
    <source>
        <dbReference type="ARBA" id="ARBA00022769"/>
    </source>
</evidence>
<comment type="subcellular location">
    <subcellularLocation>
        <location evidence="1">Cytoplasm</location>
    </subcellularLocation>
</comment>
<dbReference type="Gene3D" id="3.30.1490.20">
    <property type="entry name" value="ATP-grasp fold, A domain"/>
    <property type="match status" value="1"/>
</dbReference>
<evidence type="ECO:0000256" key="4">
    <source>
        <dbReference type="ARBA" id="ARBA00022737"/>
    </source>
</evidence>
<dbReference type="EMBL" id="CP036279">
    <property type="protein sequence ID" value="QDU62510.1"/>
    <property type="molecule type" value="Genomic_DNA"/>
</dbReference>
<keyword evidence="8" id="KW-0863">Zinc-finger</keyword>
<keyword evidence="20" id="KW-1185">Reference proteome</keyword>
<dbReference type="InterPro" id="IPR013815">
    <property type="entry name" value="ATP_grasp_subdomain_1"/>
</dbReference>
<evidence type="ECO:0000256" key="16">
    <source>
        <dbReference type="ARBA" id="ARBA00042156"/>
    </source>
</evidence>
<evidence type="ECO:0000256" key="8">
    <source>
        <dbReference type="ARBA" id="ARBA00022771"/>
    </source>
</evidence>
<reference evidence="19 20" key="1">
    <citation type="submission" date="2019-02" db="EMBL/GenBank/DDBJ databases">
        <title>Deep-cultivation of Planctomycetes and their phenomic and genomic characterization uncovers novel biology.</title>
        <authorList>
            <person name="Wiegand S."/>
            <person name="Jogler M."/>
            <person name="Boedeker C."/>
            <person name="Pinto D."/>
            <person name="Vollmers J."/>
            <person name="Rivas-Marin E."/>
            <person name="Kohn T."/>
            <person name="Peeters S.H."/>
            <person name="Heuer A."/>
            <person name="Rast P."/>
            <person name="Oberbeckmann S."/>
            <person name="Bunk B."/>
            <person name="Jeske O."/>
            <person name="Meyerdierks A."/>
            <person name="Storesund J.E."/>
            <person name="Kallscheuer N."/>
            <person name="Luecker S."/>
            <person name="Lage O.M."/>
            <person name="Pohl T."/>
            <person name="Merkel B.J."/>
            <person name="Hornburger P."/>
            <person name="Mueller R.-W."/>
            <person name="Bruemmer F."/>
            <person name="Labrenz M."/>
            <person name="Spormann A.M."/>
            <person name="Op den Camp H."/>
            <person name="Overmann J."/>
            <person name="Amann R."/>
            <person name="Jetten M.S.M."/>
            <person name="Mascher T."/>
            <person name="Medema M.H."/>
            <person name="Devos D.P."/>
            <person name="Kaster A.-K."/>
            <person name="Ovreas L."/>
            <person name="Rohde M."/>
            <person name="Galperin M.Y."/>
            <person name="Jogler C."/>
        </authorList>
    </citation>
    <scope>NUCLEOTIDE SEQUENCE [LARGE SCALE GENOMIC DNA]</scope>
    <source>
        <strain evidence="19 20">Pan216</strain>
    </source>
</reference>
<dbReference type="Proteomes" id="UP000317093">
    <property type="component" value="Chromosome"/>
</dbReference>
<name>A0A518B6A7_9BACT</name>
<keyword evidence="13" id="KW-0234">DNA repair</keyword>
<dbReference type="SUPFAM" id="SSF52540">
    <property type="entry name" value="P-loop containing nucleoside triphosphate hydrolases"/>
    <property type="match status" value="2"/>
</dbReference>
<dbReference type="OrthoDB" id="9809851at2"/>
<evidence type="ECO:0000256" key="9">
    <source>
        <dbReference type="ARBA" id="ARBA00022833"/>
    </source>
</evidence>
<proteinExistence type="inferred from homology"/>
<keyword evidence="2" id="KW-0963">Cytoplasm</keyword>
<dbReference type="GO" id="GO:0005737">
    <property type="term" value="C:cytoplasm"/>
    <property type="evidence" value="ECO:0007669"/>
    <property type="project" value="UniProtKB-SubCell"/>
</dbReference>
<dbReference type="InterPro" id="IPR041552">
    <property type="entry name" value="UvrA_DNA-bd"/>
</dbReference>
<dbReference type="GO" id="GO:0009380">
    <property type="term" value="C:excinuclease repair complex"/>
    <property type="evidence" value="ECO:0007669"/>
    <property type="project" value="InterPro"/>
</dbReference>
<sequence>MTSGLGSSSKRRRAWSLSKVGRQAPSKSSRRQAEVKGMLVQEYTRSISIRGARTHNLRNVDLDLPHGKLTVITGVSGSGKSSLAFDTIFAESQRRYIECLAPFSRHVLRRLERPDVDDIRGLPPSISVSQTASSSNNPRSTVATLTDIHHYLRLLYARVGDVFCHRCGTPMQALSIDEMLDRIEALPDGERLHVLAPLVRGRKGSHREEFLKIRREGFVRARLNGSISMVDGPIELDPTKPHDLEMVVDRQIVRPEMRERMTESLQTALKHGGGTVIIAVDREGEWVDHLFNSRYSCGACEVSYAEIEPRTFSFNSPHGACPTCQGLGTRLDFVEEAVIPDPTRSLTGGAVVPFRTKGGKATAALLKSLKTWANGPSWLERPVAEMPEEVRHELWNGSDKYPGLRKLLQQADLKQDEDDDDPFAAFRRTLPCPDCDGTRLGPIGRSVTIGGVAITTLLGQSVEEIRGVLASMDLKPEKRAIAGPILRDLDSRLGFLKRVGVGYIALDRPVATLSGGESQRIRLASCLGAGLNGACYIVDEPTAGLHARDTSRLLGVMEDLRHGESTVLVVEHDANTIRRADVVVEIGPGAGSEGGTILRSAPLEAFLDEEGLTADYLSGRRQVVSEPRTPSEDPTSWLTIRGVRHHNLDDVTAAIPLQRLVAITGVSGSGKSSLVVDCLAPAIRRALDLGGPPPGAFDVLEGVDQIGRLVVVDQRPIGRTPRSTPATHVGVFDEIRALFARSRQAKLRGFPATRFSYNHKSGQCPECKGMGALRVSIPSLGDEFHPCPACRGQRYNRATLQVRYRGCSIADVLELSIEAAAEFFVDHPRVAPILKTLVDVGLGYLKLGQWGTTLSGGESQRLKLARDLGREREATTLYMLDEPTTGLHFHDVARLYAVLRGLVDRGHSVVLIEHDLDLIRASDWILDLGPEGGSHGGRIVAQGPPDIVAQSTESITGAALRGEFA</sequence>
<dbReference type="GO" id="GO:0003677">
    <property type="term" value="F:DNA binding"/>
    <property type="evidence" value="ECO:0007669"/>
    <property type="project" value="UniProtKB-KW"/>
</dbReference>
<keyword evidence="5" id="KW-0547">Nucleotide-binding</keyword>
<dbReference type="GO" id="GO:0008270">
    <property type="term" value="F:zinc ion binding"/>
    <property type="evidence" value="ECO:0007669"/>
    <property type="project" value="UniProtKB-KW"/>
</dbReference>
<evidence type="ECO:0000313" key="19">
    <source>
        <dbReference type="EMBL" id="QDU62510.1"/>
    </source>
</evidence>
<comment type="similarity">
    <text evidence="14">Belongs to the ABC transporter superfamily. UvrA family.</text>
</comment>
<dbReference type="GO" id="GO:0005524">
    <property type="term" value="F:ATP binding"/>
    <property type="evidence" value="ECO:0007669"/>
    <property type="project" value="UniProtKB-KW"/>
</dbReference>
<dbReference type="Pfam" id="PF17760">
    <property type="entry name" value="UvrA_inter"/>
    <property type="match status" value="1"/>
</dbReference>
<keyword evidence="12" id="KW-0238">DNA-binding</keyword>
<evidence type="ECO:0000256" key="2">
    <source>
        <dbReference type="ARBA" id="ARBA00022490"/>
    </source>
</evidence>
<dbReference type="PROSITE" id="PS00211">
    <property type="entry name" value="ABC_TRANSPORTER_1"/>
    <property type="match status" value="2"/>
</dbReference>
<dbReference type="Gene3D" id="3.40.50.300">
    <property type="entry name" value="P-loop containing nucleotide triphosphate hydrolases"/>
    <property type="match status" value="2"/>
</dbReference>
<protein>
    <recommendedName>
        <fullName evidence="15">UvrABC system protein A</fullName>
    </recommendedName>
    <alternativeName>
        <fullName evidence="16">Excinuclease ABC subunit A</fullName>
    </alternativeName>
</protein>
<keyword evidence="3" id="KW-0479">Metal-binding</keyword>
<dbReference type="RefSeq" id="WP_145259325.1">
    <property type="nucleotide sequence ID" value="NZ_CP036279.1"/>
</dbReference>
<keyword evidence="9" id="KW-0862">Zinc</keyword>
<dbReference type="GO" id="GO:0004518">
    <property type="term" value="F:nuclease activity"/>
    <property type="evidence" value="ECO:0007669"/>
    <property type="project" value="UniProtKB-KW"/>
</dbReference>
<feature type="region of interest" description="Disordered" evidence="17">
    <location>
        <begin position="1"/>
        <end position="33"/>
    </location>
</feature>
<dbReference type="InterPro" id="IPR027417">
    <property type="entry name" value="P-loop_NTPase"/>
</dbReference>
<evidence type="ECO:0000256" key="3">
    <source>
        <dbReference type="ARBA" id="ARBA00022723"/>
    </source>
</evidence>
<evidence type="ECO:0000256" key="5">
    <source>
        <dbReference type="ARBA" id="ARBA00022741"/>
    </source>
</evidence>
<dbReference type="Gene3D" id="1.10.8.280">
    <property type="entry name" value="ABC transporter ATPase domain-like"/>
    <property type="match status" value="1"/>
</dbReference>
<evidence type="ECO:0000256" key="11">
    <source>
        <dbReference type="ARBA" id="ARBA00022881"/>
    </source>
</evidence>
<evidence type="ECO:0000256" key="1">
    <source>
        <dbReference type="ARBA" id="ARBA00004496"/>
    </source>
</evidence>
<dbReference type="PROSITE" id="PS50893">
    <property type="entry name" value="ABC_TRANSPORTER_2"/>
    <property type="match status" value="1"/>
</dbReference>
<dbReference type="Gene3D" id="1.20.1580.10">
    <property type="entry name" value="ABC transporter ATPase like domain"/>
    <property type="match status" value="2"/>
</dbReference>
<evidence type="ECO:0000256" key="12">
    <source>
        <dbReference type="ARBA" id="ARBA00023125"/>
    </source>
</evidence>
<dbReference type="GO" id="GO:0006289">
    <property type="term" value="P:nucleotide-excision repair"/>
    <property type="evidence" value="ECO:0007669"/>
    <property type="project" value="InterPro"/>
</dbReference>
<keyword evidence="10" id="KW-0067">ATP-binding</keyword>
<dbReference type="Pfam" id="PF17755">
    <property type="entry name" value="UvrA_DNA-bind"/>
    <property type="match status" value="1"/>
</dbReference>